<comment type="caution">
    <text evidence="1">The sequence shown here is derived from an EMBL/GenBank/DDBJ whole genome shotgun (WGS) entry which is preliminary data.</text>
</comment>
<evidence type="ECO:0000313" key="1">
    <source>
        <dbReference type="EMBL" id="KAI4589301.1"/>
    </source>
</evidence>
<protein>
    <submittedName>
        <fullName evidence="1">Uncharacterized protein</fullName>
    </submittedName>
</protein>
<reference evidence="1" key="1">
    <citation type="submission" date="2022-03" db="EMBL/GenBank/DDBJ databases">
        <title>Genomic analyses of argali, domestic sheep and their hybrids provide insights into chromosomal evolution, heterosis and genetic basis of agronomic traits.</title>
        <authorList>
            <person name="Li M."/>
        </authorList>
    </citation>
    <scope>NUCLEOTIDE SEQUENCE</scope>
    <source>
        <strain evidence="1">F1 hybrid</strain>
    </source>
</reference>
<sequence length="484" mass="54235">MDIFFNWDQKVQKDIIGVCGVEGSCSKDSSDQVIEEITSVKMVCYISETKDQSMKPENGGNGGISSKENLSVKEKGGDRHPSERQREKRSMETQEGSQSKAEVTRHKRCRSRDGSPESHKGNSHGEEKMRGQPPPAQWRSKEHPNSCRPGLYHRAGSAHTSGRLQDRGAQFRSPMWARGQRRCQYKPESRPASPKRPRRTHSPEAATALEVLTSKLSNQMGALEVVLDELRAPGGAFLPVATDRTEPTASQRAWLTWQLTHTGAALHWALTALDSLLAGHHRPPGQQLCAQSKLLGLSEKTEAVTDPHHGLLCWLEKKRLLESNREHDFRCPKPPLMQFLLFQMHFIFSDEVVLLFDFWSVHSPTGMALSVLVILLLAVLYESIKVGKARLLYQALMNLSIPTSQQLIEETDQDSSSSDSLPVSRSPLRWFLCHFGQSLLHVAQVVVGYFMMLAVMSYNTWIFFGVVLGSGVGYYLAYPLLNMT</sequence>
<proteinExistence type="predicted"/>
<dbReference type="Proteomes" id="UP001057279">
    <property type="component" value="Linkage Group LG02"/>
</dbReference>
<evidence type="ECO:0000313" key="2">
    <source>
        <dbReference type="Proteomes" id="UP001057279"/>
    </source>
</evidence>
<keyword evidence="2" id="KW-1185">Reference proteome</keyword>
<organism evidence="1 2">
    <name type="scientific">Ovis ammon polii x Ovis aries</name>
    <dbReference type="NCBI Taxonomy" id="2918886"/>
    <lineage>
        <taxon>Eukaryota</taxon>
        <taxon>Metazoa</taxon>
        <taxon>Chordata</taxon>
        <taxon>Craniata</taxon>
        <taxon>Vertebrata</taxon>
        <taxon>Euteleostomi</taxon>
        <taxon>Mammalia</taxon>
        <taxon>Eutheria</taxon>
        <taxon>Laurasiatheria</taxon>
        <taxon>Artiodactyla</taxon>
        <taxon>Ruminantia</taxon>
        <taxon>Pecora</taxon>
        <taxon>Bovidae</taxon>
        <taxon>Caprinae</taxon>
        <taxon>Ovis</taxon>
    </lineage>
</organism>
<accession>A0ACB9VHT3</accession>
<dbReference type="EMBL" id="CM043027">
    <property type="protein sequence ID" value="KAI4589301.1"/>
    <property type="molecule type" value="Genomic_DNA"/>
</dbReference>
<gene>
    <name evidence="1" type="ORF">MJG53_003709</name>
</gene>
<name>A0ACB9VHT3_9CETA</name>